<dbReference type="UniPathway" id="UPA00078">
    <property type="reaction ID" value="UER00162"/>
</dbReference>
<dbReference type="PANTHER" id="PTHR22976:SF2">
    <property type="entry name" value="BIOTIN SYNTHASE, MITOCHONDRIAL"/>
    <property type="match status" value="1"/>
</dbReference>
<evidence type="ECO:0000256" key="6">
    <source>
        <dbReference type="ARBA" id="ARBA00022691"/>
    </source>
</evidence>
<dbReference type="SMART" id="SM00876">
    <property type="entry name" value="BATS"/>
    <property type="match status" value="1"/>
</dbReference>
<organism evidence="16 17">
    <name type="scientific">Pontiella desulfatans</name>
    <dbReference type="NCBI Taxonomy" id="2750659"/>
    <lineage>
        <taxon>Bacteria</taxon>
        <taxon>Pseudomonadati</taxon>
        <taxon>Kiritimatiellota</taxon>
        <taxon>Kiritimatiellia</taxon>
        <taxon>Kiritimatiellales</taxon>
        <taxon>Pontiellaceae</taxon>
        <taxon>Pontiella</taxon>
    </lineage>
</organism>
<dbReference type="InterPro" id="IPR024177">
    <property type="entry name" value="Biotin_synthase"/>
</dbReference>
<dbReference type="CDD" id="cd01335">
    <property type="entry name" value="Radical_SAM"/>
    <property type="match status" value="1"/>
</dbReference>
<keyword evidence="11 13" id="KW-0411">Iron-sulfur</keyword>
<sequence>MLQTIIEKAVAGTGCTPEDAPGLIEANEADLFAGATQIREAHFGNTIQLCCIINAKSGKCDMDCRFCSQSGHNSTEIEVYPFMETVDLQNQIHENIKNGDRMCGVVTSGGKLSTAELKQLAETVKRIGGGEQAPICGSLGRLPPEDLSMLKQSGVTRFHHNLETSENHYPQICSTQEWSQRLETVKAAQAAGLKVCSGGLFGLGESWHDRIDLALTLRELGVDSVPINFLYAHPGTPLKDRQQLSPAEALRIIALYRFLLPTVTLRICGGRSHILAHRQADIFAAGANGLMTGNYLTVAGSQYESDLQLIQSLGLEIAPPQSPPPSRPRSRS</sequence>
<dbReference type="SFLD" id="SFLDS00029">
    <property type="entry name" value="Radical_SAM"/>
    <property type="match status" value="1"/>
</dbReference>
<feature type="binding site" evidence="13 14">
    <location>
        <position position="266"/>
    </location>
    <ligand>
        <name>[2Fe-2S] cluster</name>
        <dbReference type="ChEBI" id="CHEBI:190135"/>
    </ligand>
</feature>
<evidence type="ECO:0000256" key="1">
    <source>
        <dbReference type="ARBA" id="ARBA00004942"/>
    </source>
</evidence>
<evidence type="ECO:0000313" key="16">
    <source>
        <dbReference type="EMBL" id="VGO16806.1"/>
    </source>
</evidence>
<dbReference type="RefSeq" id="WP_136082329.1">
    <property type="nucleotide sequence ID" value="NZ_CAAHFG010000004.1"/>
</dbReference>
<gene>
    <name evidence="16" type="primary">bioB_2</name>
    <name evidence="13" type="synonym">bioB</name>
    <name evidence="16" type="ORF">PDESU_05398</name>
</gene>
<evidence type="ECO:0000256" key="8">
    <source>
        <dbReference type="ARBA" id="ARBA00022723"/>
    </source>
</evidence>
<feature type="binding site" evidence="13 14">
    <location>
        <position position="64"/>
    </location>
    <ligand>
        <name>[4Fe-4S] cluster</name>
        <dbReference type="ChEBI" id="CHEBI:49883"/>
        <note>4Fe-4S-S-AdoMet</note>
    </ligand>
</feature>
<dbReference type="HAMAP" id="MF_01694">
    <property type="entry name" value="BioB"/>
    <property type="match status" value="1"/>
</dbReference>
<comment type="cofactor">
    <cofactor evidence="14">
        <name>[2Fe-2S] cluster</name>
        <dbReference type="ChEBI" id="CHEBI:190135"/>
    </cofactor>
    <text evidence="14">Binds 1 [2Fe-2S] cluster. The cluster is coordinated with 3 cysteines and 1 arginine.</text>
</comment>
<comment type="caution">
    <text evidence="13">Lacks conserved residue(s) required for the propagation of feature annotation.</text>
</comment>
<dbReference type="PANTHER" id="PTHR22976">
    <property type="entry name" value="BIOTIN SYNTHASE"/>
    <property type="match status" value="1"/>
</dbReference>
<comment type="catalytic activity">
    <reaction evidence="12 13">
        <text>(4R,5S)-dethiobiotin + (sulfur carrier)-SH + 2 reduced [2Fe-2S]-[ferredoxin] + 2 S-adenosyl-L-methionine = (sulfur carrier)-H + biotin + 2 5'-deoxyadenosine + 2 L-methionine + 2 oxidized [2Fe-2S]-[ferredoxin]</text>
        <dbReference type="Rhea" id="RHEA:22060"/>
        <dbReference type="Rhea" id="RHEA-COMP:10000"/>
        <dbReference type="Rhea" id="RHEA-COMP:10001"/>
        <dbReference type="Rhea" id="RHEA-COMP:14737"/>
        <dbReference type="Rhea" id="RHEA-COMP:14739"/>
        <dbReference type="ChEBI" id="CHEBI:17319"/>
        <dbReference type="ChEBI" id="CHEBI:29917"/>
        <dbReference type="ChEBI" id="CHEBI:33737"/>
        <dbReference type="ChEBI" id="CHEBI:33738"/>
        <dbReference type="ChEBI" id="CHEBI:57586"/>
        <dbReference type="ChEBI" id="CHEBI:57844"/>
        <dbReference type="ChEBI" id="CHEBI:59789"/>
        <dbReference type="ChEBI" id="CHEBI:64428"/>
        <dbReference type="ChEBI" id="CHEBI:149473"/>
        <dbReference type="EC" id="2.8.1.6"/>
    </reaction>
</comment>
<keyword evidence="4 13" id="KW-0004">4Fe-4S</keyword>
<protein>
    <recommendedName>
        <fullName evidence="3 13">Biotin synthase</fullName>
        <ecNumber evidence="3 13">2.8.1.6</ecNumber>
    </recommendedName>
</protein>
<dbReference type="EMBL" id="CAAHFG010000004">
    <property type="protein sequence ID" value="VGO16806.1"/>
    <property type="molecule type" value="Genomic_DNA"/>
</dbReference>
<comment type="subunit">
    <text evidence="13">Homodimer.</text>
</comment>
<dbReference type="Pfam" id="PF06968">
    <property type="entry name" value="BATS"/>
    <property type="match status" value="1"/>
</dbReference>
<reference evidence="16 17" key="1">
    <citation type="submission" date="2019-04" db="EMBL/GenBank/DDBJ databases">
        <authorList>
            <person name="Van Vliet M D."/>
        </authorList>
    </citation>
    <scope>NUCLEOTIDE SEQUENCE [LARGE SCALE GENOMIC DNA]</scope>
    <source>
        <strain evidence="16 17">F1</strain>
    </source>
</reference>
<keyword evidence="6 13" id="KW-0949">S-adenosyl-L-methionine</keyword>
<proteinExistence type="inferred from homology"/>
<dbReference type="SUPFAM" id="SSF102114">
    <property type="entry name" value="Radical SAM enzymes"/>
    <property type="match status" value="1"/>
</dbReference>
<evidence type="ECO:0000256" key="12">
    <source>
        <dbReference type="ARBA" id="ARBA00051157"/>
    </source>
</evidence>
<keyword evidence="9 13" id="KW-0093">Biotin biosynthesis</keyword>
<name>A0A6C2UC24_PONDE</name>
<evidence type="ECO:0000259" key="15">
    <source>
        <dbReference type="PROSITE" id="PS51918"/>
    </source>
</evidence>
<dbReference type="Pfam" id="PF04055">
    <property type="entry name" value="Radical_SAM"/>
    <property type="match status" value="1"/>
</dbReference>
<keyword evidence="5 13" id="KW-0808">Transferase</keyword>
<evidence type="ECO:0000256" key="14">
    <source>
        <dbReference type="PIRSR" id="PIRSR001619-1"/>
    </source>
</evidence>
<evidence type="ECO:0000256" key="10">
    <source>
        <dbReference type="ARBA" id="ARBA00023004"/>
    </source>
</evidence>
<evidence type="ECO:0000256" key="5">
    <source>
        <dbReference type="ARBA" id="ARBA00022679"/>
    </source>
</evidence>
<keyword evidence="17" id="KW-1185">Reference proteome</keyword>
<dbReference type="InterPro" id="IPR002684">
    <property type="entry name" value="Biotin_synth/BioAB"/>
</dbReference>
<dbReference type="InterPro" id="IPR007197">
    <property type="entry name" value="rSAM"/>
</dbReference>
<dbReference type="GO" id="GO:0009102">
    <property type="term" value="P:biotin biosynthetic process"/>
    <property type="evidence" value="ECO:0007669"/>
    <property type="project" value="UniProtKB-UniRule"/>
</dbReference>
<comment type="pathway">
    <text evidence="1 13">Cofactor biosynthesis; biotin biosynthesis; biotin from 7,8-diaminononanoate: step 2/2.</text>
</comment>
<comment type="similarity">
    <text evidence="2 13">Belongs to the radical SAM superfamily. Biotin synthase family.</text>
</comment>
<feature type="binding site" evidence="13 14">
    <location>
        <position position="196"/>
    </location>
    <ligand>
        <name>[2Fe-2S] cluster</name>
        <dbReference type="ChEBI" id="CHEBI:190135"/>
    </ligand>
</feature>
<comment type="cofactor">
    <cofactor evidence="13">
        <name>[2Fe-2S] cluster</name>
        <dbReference type="ChEBI" id="CHEBI:190135"/>
    </cofactor>
    <text evidence="13">Binds 1 [2Fe-2S] cluster. The cluster is coordinated with 3 cysteines and 1 arginine.</text>
</comment>
<dbReference type="InterPro" id="IPR010722">
    <property type="entry name" value="BATS_dom"/>
</dbReference>
<dbReference type="AlphaFoldDB" id="A0A6C2UC24"/>
<comment type="function">
    <text evidence="13">Catalyzes the conversion of dethiobiotin (DTB) to biotin by the insertion of a sulfur atom into dethiobiotin via a radical-based mechanism.</text>
</comment>
<keyword evidence="7 13" id="KW-0001">2Fe-2S</keyword>
<feature type="binding site" evidence="13 14">
    <location>
        <position position="67"/>
    </location>
    <ligand>
        <name>[4Fe-4S] cluster</name>
        <dbReference type="ChEBI" id="CHEBI:49883"/>
        <note>4Fe-4S-S-AdoMet</note>
    </ligand>
</feature>
<dbReference type="PROSITE" id="PS51918">
    <property type="entry name" value="RADICAL_SAM"/>
    <property type="match status" value="1"/>
</dbReference>
<dbReference type="SFLD" id="SFLDG01060">
    <property type="entry name" value="BATS_domain_containing"/>
    <property type="match status" value="1"/>
</dbReference>
<keyword evidence="10 13" id="KW-0408">Iron</keyword>
<comment type="cofactor">
    <cofactor evidence="13 14">
        <name>[4Fe-4S] cluster</name>
        <dbReference type="ChEBI" id="CHEBI:49883"/>
    </cofactor>
    <text evidence="13 14">Binds 1 [4Fe-4S] cluster. The cluster is coordinated with 3 cysteines and an exchangeable S-adenosyl-L-methionine.</text>
</comment>
<accession>A0A6C2UC24</accession>
<dbReference type="Proteomes" id="UP000366872">
    <property type="component" value="Unassembled WGS sequence"/>
</dbReference>
<keyword evidence="8 13" id="KW-0479">Metal-binding</keyword>
<evidence type="ECO:0000256" key="4">
    <source>
        <dbReference type="ARBA" id="ARBA00022485"/>
    </source>
</evidence>
<evidence type="ECO:0000256" key="7">
    <source>
        <dbReference type="ARBA" id="ARBA00022714"/>
    </source>
</evidence>
<dbReference type="GO" id="GO:0051539">
    <property type="term" value="F:4 iron, 4 sulfur cluster binding"/>
    <property type="evidence" value="ECO:0007669"/>
    <property type="project" value="UniProtKB-KW"/>
</dbReference>
<evidence type="ECO:0000256" key="13">
    <source>
        <dbReference type="HAMAP-Rule" id="MF_01694"/>
    </source>
</evidence>
<dbReference type="InterPro" id="IPR006638">
    <property type="entry name" value="Elp3/MiaA/NifB-like_rSAM"/>
</dbReference>
<evidence type="ECO:0000256" key="2">
    <source>
        <dbReference type="ARBA" id="ARBA00010765"/>
    </source>
</evidence>
<dbReference type="InterPro" id="IPR058240">
    <property type="entry name" value="rSAM_sf"/>
</dbReference>
<feature type="binding site" evidence="13 14">
    <location>
        <position position="136"/>
    </location>
    <ligand>
        <name>[2Fe-2S] cluster</name>
        <dbReference type="ChEBI" id="CHEBI:190135"/>
    </ligand>
</feature>
<dbReference type="SFLD" id="SFLDG01278">
    <property type="entry name" value="biotin_synthase_like"/>
    <property type="match status" value="1"/>
</dbReference>
<dbReference type="GO" id="GO:0004076">
    <property type="term" value="F:biotin synthase activity"/>
    <property type="evidence" value="ECO:0007669"/>
    <property type="project" value="UniProtKB-UniRule"/>
</dbReference>
<feature type="domain" description="Radical SAM core" evidence="15">
    <location>
        <begin position="42"/>
        <end position="271"/>
    </location>
</feature>
<dbReference type="NCBIfam" id="TIGR00433">
    <property type="entry name" value="bioB"/>
    <property type="match status" value="1"/>
</dbReference>
<evidence type="ECO:0000256" key="11">
    <source>
        <dbReference type="ARBA" id="ARBA00023014"/>
    </source>
</evidence>
<evidence type="ECO:0000313" key="17">
    <source>
        <dbReference type="Proteomes" id="UP000366872"/>
    </source>
</evidence>
<dbReference type="PIRSF" id="PIRSF001619">
    <property type="entry name" value="Biotin_synth"/>
    <property type="match status" value="1"/>
</dbReference>
<dbReference type="InterPro" id="IPR013785">
    <property type="entry name" value="Aldolase_TIM"/>
</dbReference>
<evidence type="ECO:0000256" key="9">
    <source>
        <dbReference type="ARBA" id="ARBA00022756"/>
    </source>
</evidence>
<dbReference type="GO" id="GO:0051537">
    <property type="term" value="F:2 iron, 2 sulfur cluster binding"/>
    <property type="evidence" value="ECO:0007669"/>
    <property type="project" value="UniProtKB-KW"/>
</dbReference>
<evidence type="ECO:0000256" key="3">
    <source>
        <dbReference type="ARBA" id="ARBA00012236"/>
    </source>
</evidence>
<dbReference type="SMART" id="SM00729">
    <property type="entry name" value="Elp3"/>
    <property type="match status" value="1"/>
</dbReference>
<dbReference type="EC" id="2.8.1.6" evidence="3 13"/>
<dbReference type="Gene3D" id="3.20.20.70">
    <property type="entry name" value="Aldolase class I"/>
    <property type="match status" value="1"/>
</dbReference>
<dbReference type="GO" id="GO:0005506">
    <property type="term" value="F:iron ion binding"/>
    <property type="evidence" value="ECO:0007669"/>
    <property type="project" value="UniProtKB-UniRule"/>
</dbReference>
<feature type="binding site" evidence="13 14">
    <location>
        <position position="60"/>
    </location>
    <ligand>
        <name>[4Fe-4S] cluster</name>
        <dbReference type="ChEBI" id="CHEBI:49883"/>
        <note>4Fe-4S-S-AdoMet</note>
    </ligand>
</feature>